<evidence type="ECO:0000256" key="2">
    <source>
        <dbReference type="ARBA" id="ARBA00018602"/>
    </source>
</evidence>
<organism evidence="8">
    <name type="scientific">Halophytophthora RNA virus 3</name>
    <dbReference type="NCBI Taxonomy" id="2717545"/>
    <lineage>
        <taxon>Viruses</taxon>
        <taxon>Riboviria</taxon>
        <taxon>Orthornavirae</taxon>
        <taxon>Negarnaviricota</taxon>
        <taxon>Polyploviricotina</taxon>
        <taxon>Ellioviricetes</taxon>
        <taxon>Bunyavirales</taxon>
    </lineage>
</organism>
<sequence>MLPVDLGGDGDCFYRCMHYALGRELGCNYQEFKELFWIKNWVDTKEVSQFCEMVPVKIFVWKRARDLAGSGSTMFPKRMVPAGQFGVSGYLHVDLLLSDGHYLFLRSSLKGPFKSKLLGEDTYSSGSCLNDFISKSVASLGDNPCRNLEILSRVQLNCPGLMNINSTKPKELEMFSSMLGVQSNHNRYLLQHPECVKIVEDTVFNLKQGFLGGSKCFKGSLNLRQLASLYPLIQEQTYDMDSVLCLINNFRMFTYNLAKLAEDYYNGTLVDRSLFPQVIKDYFKFRHDLLFFIFFMSMFEDGGKIDTDVPFRKFKVDSDKTPDYIYEGMECCYVFENSVSNDMMKSSFQKGKDLKTSVYRNELDQLAQATGKEVVYIPVFFETKTNTHNWNECWSKMKDFSLFTDRSETLLSFLVESVPNLRLLDRYNFMSFTGSDVVLSEKITSISSKLLGEIESCGIIKKGSINQTYSALVNKTAISSFNKYVGKIKEELSYRRMDRKYRIVLMPNRVKLYQSEDGLRPTRWMKFIDNDMMVQFYRNVHFSTSGKEQSPVNFQPCETVTQTWVAPDYQETQDHEHAIDLPSVDYDENCDAEAYVYSLENDEFHYNAEKEIGLSTYNMCGEMVVEAENVIKKKLVENMAEIRDVRPQNPFTLPFVCTSSLEPGTISTSKVRFTDKVAVAIMEKVNSGNFSRDYKLPSELLEKKATIHKEVRKIQYDHRVDGKIMPFKSIRGDLRRDEVETFKTMAMCDREINNERRKLIASEDKSKVTMSSDFMKSYGKPENFRDSTKKGVIRGIDHNYSESSEIFVRKAINYMSGKAEGTMPDHVMDVGVDTIEMTKLKDVMMANHSKAHDLFKSLNVANMSDFVQRFAYTLLYFSQKKANGNQYMVSNLGFKNVMLIVKGGKKIWNTQKTRVFKLYYPAPMFFKDHRELFSTSTVLHEVAGELYVETSWSTLEEKVLEDKSFFQYKVMSQFVNCTVRNKHFLDGRVEDYDVKKIMWNILLSFNNRRSTESNLGALRNLLANCLGDFTNYVELAQEFDYVPADAIQLHIINSLSSKLHKFYMSINNDIDKNFKEQTTGHLFVDSKLVDENDFTHLLYSTYGMTKAPYNQKVEQARNLAKMMKAHVTFQESVNTNKHVEFFEKTNAEGWGCFNHDFNVNYRYAFHMGTIMSGIIKSNNAVPELHAKWLKIMGLPFTSIIKSSGLRGTPNEAGFFGRKAPEVVGEELINHYQQRLKKDNKISKIVKKEDETSLQKFGKLLDEENVTMLDMVNTYGGDDQKFVFHEVDKTQRHGGREIYVMSMETKTFCWPLEQFFHYLCTFLDNELISIPSNKRLYTIHSRLFERSVQREQVKYFLTLDCRRWGPMSVFLKYTYMILGTAEVLPKSLVQLMLYVTKKYFEKEIYISPKSFEVFIKNAKNKKYASFFKDLDTCPHFNMPYSFIMGIFNYLSSMMHALNQIDATRRICKRINRDNDANFSFYMDAHSDDSGGYMMLANNKDKKAIVRSAIQEYEYWLKQLNHMLSVKKCVVSPKYFELLSILYVNNRLLPVVPKFFSNLEFKPTLEGYSSDMAQSYSKCIELVTMGATFSEAYYSMRLYSEMVRRFYHVEFTSEKPINCYGGAFAHPVTVLMVWCNGDSCRLYKVDPVLFNRYQTAIKALTYTDHDSFISNGLKPKIVIKPTSSQITLANNAQSLFGIFVDDEIFRNVNFKHSLLYLASFYHLMKKSSYVASLNYITNTRRVTRIFHTQKAPCINIFGLNLSIKESQVLIENFVHGVSDKIGGQTSSLVKLIEENSSKVDDKKQELMYDFLLGEANHIYDYISNTVTEDVRLERTHTTCKPCTVDMSLSPINVNLSTGLDEIYYYGTPNYCLFGKKKDLSRDKQHCHRALDMIGAEYDTYEKFMFYMRKLQKYECNYHMYSYVSSDNRAIKNYLDVFSMIETNSVFGNKMTRIYSNISGSYKDQLLATKIDKDTRNELKLCKIRSLVPRKFNLKHPDWEPSRRLAKGFADGIKQLARKNPLQIDNFYVWLNRSKKLSSHWFGSAKCLLMLEGVLICLLIESGYLVGIETDDLDSLDSYIVQHLLTFVDSSEIKMKRSVADYTRDYGLGFIEGVVKFGMEKDMDSIYCKCLSYSRDYYNMLRRDRFAVGDKFTLKCLTSLYSVKLLYNEVMFNKDDVKNFNLTADEMSKLGYKHFHVVESSHIDKFSLVENLTHTEMYAKLIYKKLNKNEPLISRLKKLEKYEPLEKQLLENLLNKNVNPDNIPDTAYEVLAQQMEEDLTDSRMNEILSELCSTTDEQQLQNFVAKWGISQGNVLKLYDQSLNAKMFENPEILSLNYPEFVVPAVDVLYKAVTTSFDQPLITKFNKVYIDQKLYIKPNDINRLLTQMIWNNDSMKHQLDPYHKYVKKIFLCIFEDKRALIKFKEQIQVNVLLKSLPISSDMSENWARLLYKLTLGKSPSPYVSWDQIYKDYQLRAKGERGTRQLRFNVSHVGKIPRFHVHPIAVKLQEQGPKAVVHYKPKNTVPKITKKCRLFSCFEPEVLDYDQMLENEEIDDFIDDSFADKPAGREVYMEYKEDYEIETYYFKHDLKWDKAMHKGDKLEKHIDLPVFNIIGMAGLDFLSTTAPFFVLVTDTIPSDLKLQPKGRVKCYYCEEEVFQLTRFVFAYNLPYELNGMRKFDVDTYLLNNPKSANPKFNYYVDGEICINDGGLDADYLYRRYMTSAKSEMTDQSFKEGTSYEAKTSAAKGKGGIKTKVAYNSILEKLVESYCKGSIDISVTSEHLRAMGFKIDTDFLKKLPSMVRPLRCYFIDSIKHKLGMEGAIYKSLTAVDIGAMVTNVDLMDSGYKENIAFSFRNNYVHELNDYNPLAEESTLAGEIKVTFGEFAGRVMNRPMRLSKVSKVRVRHKLNGLKSDFKMMQSEAEMEQIRKYKKYILFIDFLLDIANNAHEIESGNDIDMFDALYSEFLSKYETFLDSGSSEEVEYLEPDNPDFYFNATIA</sequence>
<evidence type="ECO:0000256" key="3">
    <source>
        <dbReference type="ARBA" id="ARBA00022679"/>
    </source>
</evidence>
<feature type="domain" description="RdRp catalytic" evidence="7">
    <location>
        <begin position="1339"/>
        <end position="1528"/>
    </location>
</feature>
<evidence type="ECO:0000256" key="5">
    <source>
        <dbReference type="ARBA" id="ARBA00030436"/>
    </source>
</evidence>
<keyword evidence="3 8" id="KW-0808">Transferase</keyword>
<proteinExistence type="predicted"/>
<dbReference type="EC" id="2.7.7.48" evidence="1"/>
<protein>
    <recommendedName>
        <fullName evidence="2">RNA-directed RNA polymerase L</fullName>
        <ecNumber evidence="1">2.7.7.48</ecNumber>
    </recommendedName>
    <alternativeName>
        <fullName evidence="4">Large structural protein</fullName>
    </alternativeName>
    <alternativeName>
        <fullName evidence="6">Replicase</fullName>
    </alternativeName>
    <alternativeName>
        <fullName evidence="5">Transcriptase</fullName>
    </alternativeName>
</protein>
<reference evidence="8" key="1">
    <citation type="submission" date="2020-03" db="EMBL/GenBank/DDBJ databases">
        <title>Marine oomycetes of the genus Halophytophthora harbour viruses related to bunyaviruses.</title>
        <authorList>
            <person name="Botella L."/>
            <person name="Janousek J."/>
            <person name="Maia C."/>
            <person name="Horta-Jung M."/>
            <person name="Raco M."/>
            <person name="Jung T."/>
        </authorList>
    </citation>
    <scope>NUCLEOTIDE SEQUENCE</scope>
    <source>
        <strain evidence="8">HRV3/BD641</strain>
    </source>
</reference>
<evidence type="ECO:0000313" key="8">
    <source>
        <dbReference type="EMBL" id="QLF99170.1"/>
    </source>
</evidence>
<evidence type="ECO:0000256" key="4">
    <source>
        <dbReference type="ARBA" id="ARBA00030285"/>
    </source>
</evidence>
<evidence type="ECO:0000256" key="1">
    <source>
        <dbReference type="ARBA" id="ARBA00012494"/>
    </source>
</evidence>
<dbReference type="PROSITE" id="PS50525">
    <property type="entry name" value="RDRP_SSRNA_NEG_SEG"/>
    <property type="match status" value="1"/>
</dbReference>
<evidence type="ECO:0000256" key="6">
    <source>
        <dbReference type="ARBA" id="ARBA00031012"/>
    </source>
</evidence>
<keyword evidence="8" id="KW-0548">Nucleotidyltransferase</keyword>
<dbReference type="InterPro" id="IPR007099">
    <property type="entry name" value="RNA-dir_pol_NSvirus"/>
</dbReference>
<name>A0A7D5KED1_9VIRU</name>
<dbReference type="GO" id="GO:0039694">
    <property type="term" value="P:viral RNA genome replication"/>
    <property type="evidence" value="ECO:0007669"/>
    <property type="project" value="InterPro"/>
</dbReference>
<dbReference type="EMBL" id="MT277352">
    <property type="protein sequence ID" value="QLF99170.1"/>
    <property type="molecule type" value="Viral_cRNA"/>
</dbReference>
<dbReference type="GO" id="GO:0003968">
    <property type="term" value="F:RNA-directed RNA polymerase activity"/>
    <property type="evidence" value="ECO:0007669"/>
    <property type="project" value="UniProtKB-KW"/>
</dbReference>
<accession>A0A7D5KED1</accession>
<evidence type="ECO:0000259" key="7">
    <source>
        <dbReference type="PROSITE" id="PS50525"/>
    </source>
</evidence>
<keyword evidence="8" id="KW-0696">RNA-directed RNA polymerase</keyword>